<evidence type="ECO:0000313" key="1">
    <source>
        <dbReference type="EMBL" id="WNL49944.1"/>
    </source>
</evidence>
<reference evidence="1" key="1">
    <citation type="submission" date="2023-07" db="EMBL/GenBank/DDBJ databases">
        <authorList>
            <person name="Xia Y."/>
        </authorList>
    </citation>
    <scope>NUCLEOTIDE SEQUENCE</scope>
    <source>
        <strain evidence="1">F</strain>
    </source>
</reference>
<name>A0AA96ENU3_9VIRU</name>
<gene>
    <name evidence="1" type="ORF">MarFTMF_428</name>
</gene>
<accession>A0AA96ENU3</accession>
<organism evidence="1">
    <name type="scientific">Marseillevirus sp</name>
    <dbReference type="NCBI Taxonomy" id="2809551"/>
    <lineage>
        <taxon>Viruses</taxon>
        <taxon>Varidnaviria</taxon>
        <taxon>Bamfordvirae</taxon>
        <taxon>Nucleocytoviricota</taxon>
        <taxon>Megaviricetes</taxon>
        <taxon>Pimascovirales</taxon>
        <taxon>Pimascovirales incertae sedis</taxon>
        <taxon>Marseilleviridae</taxon>
        <taxon>Marseillevirus</taxon>
    </lineage>
</organism>
<proteinExistence type="predicted"/>
<dbReference type="EMBL" id="OR343188">
    <property type="protein sequence ID" value="WNL49944.1"/>
    <property type="molecule type" value="Genomic_DNA"/>
</dbReference>
<protein>
    <submittedName>
        <fullName evidence="1">Uncharacterized protein</fullName>
    </submittedName>
</protein>
<sequence>MSDRKSKAPGTIFLTRRNFWRILEDGDSVKICVVKAGDLCFCFWGSKGKF</sequence>